<evidence type="ECO:0000313" key="1">
    <source>
        <dbReference type="EMBL" id="ACF80096.1"/>
    </source>
</evidence>
<dbReference type="EMBL" id="BT035091">
    <property type="protein sequence ID" value="ACF80096.1"/>
    <property type="molecule type" value="mRNA"/>
</dbReference>
<protein>
    <submittedName>
        <fullName evidence="1">Uncharacterized protein</fullName>
    </submittedName>
</protein>
<dbReference type="AlphaFoldDB" id="B4FDA3"/>
<dbReference type="HOGENOM" id="CLU_2834840_0_0_1"/>
<reference evidence="1" key="1">
    <citation type="journal article" date="2009" name="PLoS Genet.">
        <title>Sequencing, mapping, and analysis of 27,455 maize full-length cDNAs.</title>
        <authorList>
            <person name="Soderlund C."/>
            <person name="Descour A."/>
            <person name="Kudrna D."/>
            <person name="Bomhoff M."/>
            <person name="Boyd L."/>
            <person name="Currie J."/>
            <person name="Angelova A."/>
            <person name="Collura K."/>
            <person name="Wissotski M."/>
            <person name="Ashley E."/>
            <person name="Morrow D."/>
            <person name="Fernandes J."/>
            <person name="Walbot V."/>
            <person name="Yu Y."/>
        </authorList>
    </citation>
    <scope>NUCLEOTIDE SEQUENCE</scope>
    <source>
        <strain evidence="1">B73</strain>
    </source>
</reference>
<organism evidence="1">
    <name type="scientific">Zea mays</name>
    <name type="common">Maize</name>
    <dbReference type="NCBI Taxonomy" id="4577"/>
    <lineage>
        <taxon>Eukaryota</taxon>
        <taxon>Viridiplantae</taxon>
        <taxon>Streptophyta</taxon>
        <taxon>Embryophyta</taxon>
        <taxon>Tracheophyta</taxon>
        <taxon>Spermatophyta</taxon>
        <taxon>Magnoliopsida</taxon>
        <taxon>Liliopsida</taxon>
        <taxon>Poales</taxon>
        <taxon>Poaceae</taxon>
        <taxon>PACMAD clade</taxon>
        <taxon>Panicoideae</taxon>
        <taxon>Andropogonodae</taxon>
        <taxon>Andropogoneae</taxon>
        <taxon>Tripsacinae</taxon>
        <taxon>Zea</taxon>
    </lineage>
</organism>
<sequence length="66" mass="7887">MVLIASAANFLHENSDLLRLPCTYFQQICHVFSHSFVICLQRPHEFDQYNIMHFLNQVYGLEKKMR</sequence>
<accession>B4FDA3</accession>
<proteinExistence type="evidence at transcript level"/>
<name>B4FDA3_MAIZE</name>